<proteinExistence type="inferred from homology"/>
<gene>
    <name evidence="4" type="ORF">ABB55_05425</name>
</gene>
<dbReference type="GO" id="GO:0055085">
    <property type="term" value="P:transmembrane transport"/>
    <property type="evidence" value="ECO:0007669"/>
    <property type="project" value="InterPro"/>
</dbReference>
<keyword evidence="3" id="KW-0732">Signal</keyword>
<keyword evidence="2" id="KW-0813">Transport</keyword>
<dbReference type="Proteomes" id="UP000048984">
    <property type="component" value="Unassembled WGS sequence"/>
</dbReference>
<dbReference type="Pfam" id="PF03480">
    <property type="entry name" value="DctP"/>
    <property type="match status" value="1"/>
</dbReference>
<comment type="similarity">
    <text evidence="1">Belongs to the bacterial solute-binding protein 7 family.</text>
</comment>
<comment type="caution">
    <text evidence="4">The sequence shown here is derived from an EMBL/GenBank/DDBJ whole genome shotgun (WGS) entry which is preliminary data.</text>
</comment>
<protein>
    <submittedName>
        <fullName evidence="4">C4-dicarboxylate ABC transporter</fullName>
    </submittedName>
</protein>
<evidence type="ECO:0000313" key="5">
    <source>
        <dbReference type="Proteomes" id="UP000048984"/>
    </source>
</evidence>
<name>A0A0N8GEK0_9HYPH</name>
<dbReference type="EMBL" id="LJYW01000001">
    <property type="protein sequence ID" value="KPL51737.1"/>
    <property type="molecule type" value="Genomic_DNA"/>
</dbReference>
<reference evidence="4 5" key="2">
    <citation type="submission" date="2015-10" db="EMBL/GenBank/DDBJ databases">
        <title>Draft Genome Sequence of Prosthecomicrobium hirschii ATCC 27832.</title>
        <authorList>
            <person name="Daniel J."/>
            <person name="Givan S.A."/>
            <person name="Brun Y.V."/>
            <person name="Brown P.J."/>
        </authorList>
    </citation>
    <scope>NUCLEOTIDE SEQUENCE [LARGE SCALE GENOMIC DNA]</scope>
    <source>
        <strain evidence="4 5">16</strain>
    </source>
</reference>
<dbReference type="PANTHER" id="PTHR33376">
    <property type="match status" value="1"/>
</dbReference>
<evidence type="ECO:0000256" key="3">
    <source>
        <dbReference type="ARBA" id="ARBA00022729"/>
    </source>
</evidence>
<keyword evidence="5" id="KW-1185">Reference proteome</keyword>
<dbReference type="NCBIfam" id="TIGR00787">
    <property type="entry name" value="dctP"/>
    <property type="match status" value="1"/>
</dbReference>
<evidence type="ECO:0000256" key="2">
    <source>
        <dbReference type="ARBA" id="ARBA00022448"/>
    </source>
</evidence>
<evidence type="ECO:0000256" key="1">
    <source>
        <dbReference type="ARBA" id="ARBA00009023"/>
    </source>
</evidence>
<dbReference type="AlphaFoldDB" id="A0A0N8GEK0"/>
<accession>A0A0N8GEK0</accession>
<dbReference type="InterPro" id="IPR018389">
    <property type="entry name" value="DctP_fam"/>
</dbReference>
<dbReference type="GO" id="GO:0030288">
    <property type="term" value="C:outer membrane-bounded periplasmic space"/>
    <property type="evidence" value="ECO:0007669"/>
    <property type="project" value="InterPro"/>
</dbReference>
<dbReference type="InterPro" id="IPR038404">
    <property type="entry name" value="TRAP_DctP_sf"/>
</dbReference>
<dbReference type="Gene3D" id="3.40.190.170">
    <property type="entry name" value="Bacterial extracellular solute-binding protein, family 7"/>
    <property type="match status" value="1"/>
</dbReference>
<dbReference type="NCBIfam" id="NF037995">
    <property type="entry name" value="TRAP_S1"/>
    <property type="match status" value="1"/>
</dbReference>
<dbReference type="PANTHER" id="PTHR33376:SF7">
    <property type="entry name" value="C4-DICARBOXYLATE-BINDING PROTEIN DCTB"/>
    <property type="match status" value="1"/>
</dbReference>
<dbReference type="CDD" id="cd13603">
    <property type="entry name" value="PBP2_TRAP_Siap_TeaA_like"/>
    <property type="match status" value="1"/>
</dbReference>
<reference evidence="4 5" key="1">
    <citation type="submission" date="2015-09" db="EMBL/GenBank/DDBJ databases">
        <authorList>
            <consortium name="Swine Surveillance"/>
        </authorList>
    </citation>
    <scope>NUCLEOTIDE SEQUENCE [LARGE SCALE GENOMIC DNA]</scope>
    <source>
        <strain evidence="4 5">16</strain>
    </source>
</reference>
<dbReference type="InterPro" id="IPR004682">
    <property type="entry name" value="TRAP_DctP"/>
</dbReference>
<dbReference type="RefSeq" id="WP_054357900.1">
    <property type="nucleotide sequence ID" value="NZ_LJYW01000001.1"/>
</dbReference>
<organism evidence="4 5">
    <name type="scientific">Prosthecodimorpha hirschii</name>
    <dbReference type="NCBI Taxonomy" id="665126"/>
    <lineage>
        <taxon>Bacteria</taxon>
        <taxon>Pseudomonadati</taxon>
        <taxon>Pseudomonadota</taxon>
        <taxon>Alphaproteobacteria</taxon>
        <taxon>Hyphomicrobiales</taxon>
        <taxon>Ancalomicrobiaceae</taxon>
        <taxon>Prosthecodimorpha</taxon>
    </lineage>
</organism>
<evidence type="ECO:0000313" key="4">
    <source>
        <dbReference type="EMBL" id="KPL51737.1"/>
    </source>
</evidence>
<sequence length="323" mass="34358">MKFGYEIGSASLIVLLITGPAGAETLRLAHESSSSSLIHQAVTLFANKVGEKSGGALKIQIFPDGQLGDEAAIVDGVGSGSIDIGLGGVADPIDPKLNVVTLPFLFKDLAAVHAFLDGPVGKEVFATGGKNGFRMLGALDSGFRQFAFKKGPIAGPGDMRGVKVRVPDNPVLLATMKALGALPQSIPFGEVYTALQSGIVDGVEPEMRDFADQKWYESTKYMSIANYVWTPNYWFINARRYDALSAKDKAAVDAAVTETTAWYRGQLAATYASVQKTLESKGVTFNTPDQAPFRTLVGPVYAQFGKEWGDDLVAKVRAAASAK</sequence>
<dbReference type="PIRSF" id="PIRSF006470">
    <property type="entry name" value="DctB"/>
    <property type="match status" value="1"/>
</dbReference>
<dbReference type="STRING" id="665126.ABB55_05425"/>